<dbReference type="Proteomes" id="UP000293547">
    <property type="component" value="Unassembled WGS sequence"/>
</dbReference>
<name>A0ACB6FBU9_9PLEO</name>
<reference evidence="1 2" key="1">
    <citation type="journal article" date="2019" name="bioRxiv">
        <title>Genomics, evolutionary history and diagnostics of the Alternaria alternata species group including apple and Asian pear pathotypes.</title>
        <authorList>
            <person name="Armitage A.D."/>
            <person name="Cockerton H.M."/>
            <person name="Sreenivasaprasad S."/>
            <person name="Woodhall J.W."/>
            <person name="Lane C.R."/>
            <person name="Harrison R.J."/>
            <person name="Clarkson J.P."/>
        </authorList>
    </citation>
    <scope>NUCLEOTIDE SEQUENCE [LARGE SCALE GENOMIC DNA]</scope>
    <source>
        <strain evidence="1 2">FERA 650</strain>
    </source>
</reference>
<organism evidence="1 2">
    <name type="scientific">Alternaria gaisen</name>
    <dbReference type="NCBI Taxonomy" id="167740"/>
    <lineage>
        <taxon>Eukaryota</taxon>
        <taxon>Fungi</taxon>
        <taxon>Dikarya</taxon>
        <taxon>Ascomycota</taxon>
        <taxon>Pezizomycotina</taxon>
        <taxon>Dothideomycetes</taxon>
        <taxon>Pleosporomycetidae</taxon>
        <taxon>Pleosporales</taxon>
        <taxon>Pleosporineae</taxon>
        <taxon>Pleosporaceae</taxon>
        <taxon>Alternaria</taxon>
        <taxon>Alternaria sect. Alternaria</taxon>
    </lineage>
</organism>
<dbReference type="EMBL" id="PDWZ02000010">
    <property type="protein sequence ID" value="KAB2101857.1"/>
    <property type="molecule type" value="Genomic_DNA"/>
</dbReference>
<comment type="caution">
    <text evidence="1">The sequence shown here is derived from an EMBL/GenBank/DDBJ whole genome shotgun (WGS) entry which is preliminary data.</text>
</comment>
<gene>
    <name evidence="1" type="ORF">AG0111_0g9981</name>
</gene>
<evidence type="ECO:0000313" key="1">
    <source>
        <dbReference type="EMBL" id="KAB2101857.1"/>
    </source>
</evidence>
<keyword evidence="2" id="KW-1185">Reference proteome</keyword>
<evidence type="ECO:0000313" key="2">
    <source>
        <dbReference type="Proteomes" id="UP000293547"/>
    </source>
</evidence>
<sequence length="945" mass="104363">MRTVDLDSFSQNLSAAQQLTKWRKPLKAQLDALFYSKGRSFLDTLHESHKTSVLSYATASLANNISSVDHNVSNEAYSLLKALPLNVLLQSLKALSVPVLDALKERVFATAVKVGDVNLVSAMLKLNVDPRERIMIDWPSVSKPTYPLDYAWDAGHFAVTEKLVSHMCQGATELQLDGLLDCILYGMESTMQNLMKRRSISMGDLVRGSCELKMIEHMCIALAAGASPKEKCLSPACHMISVAFLKKLVENTTGGIMAWLEIGLLKSYLVSSRVWGKAPLIESVLQYVFSDCQRHLPRGDPGFKAIVLEGLMTAIIKNKEGAAKTILRAFSLLGYRLNSEETCMGNTVTNDFIVQAFDNADWDWTISLMVAQHLIAEAEILRQNSKAQAIRAYDWGAHQPITRGFENPPRGTSYHEQFAGAVKKKNLALAYQLLQDHRLSSRRLSEFFELAISLGESDVIINLIRSPEFCGHLGQDGLSSLLDHGQITAVSAFLIRQPASRSALNAACYHEDFGTLEALIFQGSDLSLLDDSGQENCLLIEDQQEFFRVIAFHAIAINNFKLCGWLFQVGMDADELHFCEGTDNEVLVVKNPATYCNLVGMGGGPALHIWRATPSLLANAAQHNHEKWMKYLLAQGVRSADSGALANVTTIRFLLRVAEPGNYSGQRNYGIAALREAIRSRNFTIIDILCEAVNIDAIEPSTKELHDKNAPLSSLGEAIILGDVAIVEYLLKRGANPNAYVSFDGLKMLERIKSHIQRVTPLLAAIDMQSLPIVKLLLEHGAEVDYKRNMVVSRTPLQRAAEMGHFEIVQYLIKQGATIDTIPIHSGGTALQLAALNGFCGIAAFLLEQGADPNHPPAKSNGRTAFEAAAEWGHIDTMSLLVQYGVILDLPFGNPPQSQYERAWWFAEKNGFMASKRFTEHLYKQVLEGQNCDNSLTLDPVWSMG</sequence>
<protein>
    <submittedName>
        <fullName evidence="1">Uncharacterized protein</fullName>
    </submittedName>
</protein>
<accession>A0ACB6FBU9</accession>
<proteinExistence type="predicted"/>